<keyword evidence="2 3" id="KW-0378">Hydrolase</keyword>
<reference evidence="5 6" key="1">
    <citation type="submission" date="2020-08" db="EMBL/GenBank/DDBJ databases">
        <authorList>
            <person name="Liu C."/>
            <person name="Sun Q."/>
        </authorList>
    </citation>
    <scope>NUCLEOTIDE SEQUENCE [LARGE SCALE GENOMIC DNA]</scope>
    <source>
        <strain evidence="5 6">NSJ-45</strain>
    </source>
</reference>
<evidence type="ECO:0000259" key="4">
    <source>
        <dbReference type="PROSITE" id="PS51462"/>
    </source>
</evidence>
<name>A0ABR7K2J4_9FIRM</name>
<dbReference type="InterPro" id="IPR015797">
    <property type="entry name" value="NUDIX_hydrolase-like_dom_sf"/>
</dbReference>
<dbReference type="PROSITE" id="PS51462">
    <property type="entry name" value="NUDIX"/>
    <property type="match status" value="1"/>
</dbReference>
<dbReference type="PANTHER" id="PTHR43046:SF2">
    <property type="entry name" value="8-OXO-DGTP DIPHOSPHATASE-RELATED"/>
    <property type="match status" value="1"/>
</dbReference>
<dbReference type="Pfam" id="PF00293">
    <property type="entry name" value="NUDIX"/>
    <property type="match status" value="1"/>
</dbReference>
<dbReference type="InterPro" id="IPR020084">
    <property type="entry name" value="NUDIX_hydrolase_CS"/>
</dbReference>
<dbReference type="InterPro" id="IPR000086">
    <property type="entry name" value="NUDIX_hydrolase_dom"/>
</dbReference>
<organism evidence="5 6">
    <name type="scientific">Paeniclostridium hominis</name>
    <dbReference type="NCBI Taxonomy" id="2764329"/>
    <lineage>
        <taxon>Bacteria</taxon>
        <taxon>Bacillati</taxon>
        <taxon>Bacillota</taxon>
        <taxon>Clostridia</taxon>
        <taxon>Peptostreptococcales</taxon>
        <taxon>Peptostreptococcaceae</taxon>
        <taxon>Paeniclostridium</taxon>
    </lineage>
</organism>
<dbReference type="Proteomes" id="UP000611796">
    <property type="component" value="Unassembled WGS sequence"/>
</dbReference>
<dbReference type="InterPro" id="IPR020476">
    <property type="entry name" value="Nudix_hydrolase"/>
</dbReference>
<evidence type="ECO:0000256" key="3">
    <source>
        <dbReference type="RuleBase" id="RU003476"/>
    </source>
</evidence>
<comment type="similarity">
    <text evidence="3">Belongs to the Nudix hydrolase family.</text>
</comment>
<dbReference type="EMBL" id="JACRWD010000001">
    <property type="protein sequence ID" value="MBC6003212.1"/>
    <property type="molecule type" value="Genomic_DNA"/>
</dbReference>
<dbReference type="PROSITE" id="PS00893">
    <property type="entry name" value="NUDIX_BOX"/>
    <property type="match status" value="1"/>
</dbReference>
<protein>
    <submittedName>
        <fullName evidence="5">NUDIX domain-containing protein</fullName>
    </submittedName>
</protein>
<comment type="cofactor">
    <cofactor evidence="1">
        <name>Mg(2+)</name>
        <dbReference type="ChEBI" id="CHEBI:18420"/>
    </cofactor>
</comment>
<keyword evidence="6" id="KW-1185">Reference proteome</keyword>
<dbReference type="PANTHER" id="PTHR43046">
    <property type="entry name" value="GDP-MANNOSE MANNOSYL HYDROLASE"/>
    <property type="match status" value="1"/>
</dbReference>
<dbReference type="PRINTS" id="PR00502">
    <property type="entry name" value="NUDIXFAMILY"/>
</dbReference>
<proteinExistence type="inferred from homology"/>
<sequence length="107" mass="12418">MINVNFFKWDEIDDNDLLFAVIVSRFQNKWILAKHKDRETWEIPGGHREKGEEISITASRELQEETGAKEFKIIPICIYSVTKEDSDNIKHPVSTFGGLYFAEVTEL</sequence>
<gene>
    <name evidence="5" type="ORF">H8891_05320</name>
</gene>
<evidence type="ECO:0000313" key="6">
    <source>
        <dbReference type="Proteomes" id="UP000611796"/>
    </source>
</evidence>
<comment type="caution">
    <text evidence="5">The sequence shown here is derived from an EMBL/GenBank/DDBJ whole genome shotgun (WGS) entry which is preliminary data.</text>
</comment>
<accession>A0ABR7K2J4</accession>
<dbReference type="Gene3D" id="3.90.79.10">
    <property type="entry name" value="Nucleoside Triphosphate Pyrophosphohydrolase"/>
    <property type="match status" value="1"/>
</dbReference>
<feature type="domain" description="Nudix hydrolase" evidence="4">
    <location>
        <begin position="14"/>
        <end position="107"/>
    </location>
</feature>
<evidence type="ECO:0000313" key="5">
    <source>
        <dbReference type="EMBL" id="MBC6003212.1"/>
    </source>
</evidence>
<dbReference type="RefSeq" id="WP_187005503.1">
    <property type="nucleotide sequence ID" value="NZ_JACRWD010000001.1"/>
</dbReference>
<dbReference type="SUPFAM" id="SSF55811">
    <property type="entry name" value="Nudix"/>
    <property type="match status" value="1"/>
</dbReference>
<evidence type="ECO:0000256" key="2">
    <source>
        <dbReference type="ARBA" id="ARBA00022801"/>
    </source>
</evidence>
<evidence type="ECO:0000256" key="1">
    <source>
        <dbReference type="ARBA" id="ARBA00001946"/>
    </source>
</evidence>